<accession>A0ABT1IAJ1</accession>
<keyword evidence="4" id="KW-1185">Reference proteome</keyword>
<evidence type="ECO:0000313" key="3">
    <source>
        <dbReference type="EMBL" id="MCP2269663.1"/>
    </source>
</evidence>
<evidence type="ECO:0000313" key="4">
    <source>
        <dbReference type="Proteomes" id="UP001205185"/>
    </source>
</evidence>
<gene>
    <name evidence="3" type="ORF">LV75_002152</name>
</gene>
<dbReference type="EMBL" id="JAMTCO010000005">
    <property type="protein sequence ID" value="MCP2269663.1"/>
    <property type="molecule type" value="Genomic_DNA"/>
</dbReference>
<organism evidence="3 4">
    <name type="scientific">Actinokineospora diospyrosa</name>
    <dbReference type="NCBI Taxonomy" id="103728"/>
    <lineage>
        <taxon>Bacteria</taxon>
        <taxon>Bacillati</taxon>
        <taxon>Actinomycetota</taxon>
        <taxon>Actinomycetes</taxon>
        <taxon>Pseudonocardiales</taxon>
        <taxon>Pseudonocardiaceae</taxon>
        <taxon>Actinokineospora</taxon>
    </lineage>
</organism>
<dbReference type="InterPro" id="IPR012340">
    <property type="entry name" value="NA-bd_OB-fold"/>
</dbReference>
<protein>
    <submittedName>
        <fullName evidence="3">Single-strand DNA-binding protein</fullName>
    </submittedName>
</protein>
<dbReference type="PROSITE" id="PS50935">
    <property type="entry name" value="SSB"/>
    <property type="match status" value="1"/>
</dbReference>
<reference evidence="3 4" key="1">
    <citation type="submission" date="2022-06" db="EMBL/GenBank/DDBJ databases">
        <title>Genomic Encyclopedia of Archaeal and Bacterial Type Strains, Phase II (KMG-II): from individual species to whole genera.</title>
        <authorList>
            <person name="Goeker M."/>
        </authorList>
    </citation>
    <scope>NUCLEOTIDE SEQUENCE [LARGE SCALE GENOMIC DNA]</scope>
    <source>
        <strain evidence="3 4">DSM 44255</strain>
    </source>
</reference>
<dbReference type="Proteomes" id="UP001205185">
    <property type="component" value="Unassembled WGS sequence"/>
</dbReference>
<keyword evidence="1 2" id="KW-0238">DNA-binding</keyword>
<name>A0ABT1IAJ1_9PSEU</name>
<dbReference type="GO" id="GO:0003677">
    <property type="term" value="F:DNA binding"/>
    <property type="evidence" value="ECO:0007669"/>
    <property type="project" value="UniProtKB-KW"/>
</dbReference>
<dbReference type="RefSeq" id="WP_253886643.1">
    <property type="nucleotide sequence ID" value="NZ_BAAAVB010000012.1"/>
</dbReference>
<dbReference type="InterPro" id="IPR000424">
    <property type="entry name" value="Primosome_PriB/ssb"/>
</dbReference>
<evidence type="ECO:0000256" key="1">
    <source>
        <dbReference type="ARBA" id="ARBA00023125"/>
    </source>
</evidence>
<sequence length="149" mass="16988">MYETMITLVGRVVGDPTHRRYEENKDLVRFRLHTKERRYDPDQRTWVDVNPMYFTVHCWNALGAAVRKTLREGNRVLVQGKLYLRQYEGQEKQKLDARVDARAIGADLMFQDITIEDVDPIDTTASTATTGITAVSGAAEQVYPVQLAA</sequence>
<dbReference type="Pfam" id="PF00436">
    <property type="entry name" value="SSB"/>
    <property type="match status" value="1"/>
</dbReference>
<proteinExistence type="predicted"/>
<dbReference type="CDD" id="cd04496">
    <property type="entry name" value="SSB_OBF"/>
    <property type="match status" value="1"/>
</dbReference>
<comment type="caution">
    <text evidence="3">The sequence shown here is derived from an EMBL/GenBank/DDBJ whole genome shotgun (WGS) entry which is preliminary data.</text>
</comment>
<evidence type="ECO:0000256" key="2">
    <source>
        <dbReference type="PROSITE-ProRule" id="PRU00252"/>
    </source>
</evidence>
<dbReference type="InterPro" id="IPR011344">
    <property type="entry name" value="ssDNA-bd"/>
</dbReference>
<dbReference type="PANTHER" id="PTHR10302:SF0">
    <property type="entry name" value="SINGLE-STRANDED DNA-BINDING PROTEIN, MITOCHONDRIAL"/>
    <property type="match status" value="1"/>
</dbReference>
<dbReference type="PANTHER" id="PTHR10302">
    <property type="entry name" value="SINGLE-STRANDED DNA-BINDING PROTEIN"/>
    <property type="match status" value="1"/>
</dbReference>
<dbReference type="Gene3D" id="2.40.50.140">
    <property type="entry name" value="Nucleic acid-binding proteins"/>
    <property type="match status" value="1"/>
</dbReference>
<dbReference type="SUPFAM" id="SSF50249">
    <property type="entry name" value="Nucleic acid-binding proteins"/>
    <property type="match status" value="1"/>
</dbReference>